<comment type="caution">
    <text evidence="1">The sequence shown here is derived from an EMBL/GenBank/DDBJ whole genome shotgun (WGS) entry which is preliminary data.</text>
</comment>
<gene>
    <name evidence="1" type="ORF">ACFO0C_23950</name>
</gene>
<organism evidence="1 2">
    <name type="scientific">Actinoplanes subglobosus</name>
    <dbReference type="NCBI Taxonomy" id="1547892"/>
    <lineage>
        <taxon>Bacteria</taxon>
        <taxon>Bacillati</taxon>
        <taxon>Actinomycetota</taxon>
        <taxon>Actinomycetes</taxon>
        <taxon>Micromonosporales</taxon>
        <taxon>Micromonosporaceae</taxon>
        <taxon>Actinoplanes</taxon>
    </lineage>
</organism>
<reference evidence="2" key="1">
    <citation type="journal article" date="2019" name="Int. J. Syst. Evol. Microbiol.">
        <title>The Global Catalogue of Microorganisms (GCM) 10K type strain sequencing project: providing services to taxonomists for standard genome sequencing and annotation.</title>
        <authorList>
            <consortium name="The Broad Institute Genomics Platform"/>
            <consortium name="The Broad Institute Genome Sequencing Center for Infectious Disease"/>
            <person name="Wu L."/>
            <person name="Ma J."/>
        </authorList>
    </citation>
    <scope>NUCLEOTIDE SEQUENCE [LARGE SCALE GENOMIC DNA]</scope>
    <source>
        <strain evidence="2">TBRC 5832</strain>
    </source>
</reference>
<sequence>MDNTTKKVRAALAALAPFGRLDADTALILLSCWKGRHELSAADLSAVRAVYAGGAR</sequence>
<dbReference type="RefSeq" id="WP_378068886.1">
    <property type="nucleotide sequence ID" value="NZ_JBHSBL010000018.1"/>
</dbReference>
<proteinExistence type="predicted"/>
<protein>
    <submittedName>
        <fullName evidence="1">Uncharacterized protein</fullName>
    </submittedName>
</protein>
<dbReference type="EMBL" id="JBHSBL010000018">
    <property type="protein sequence ID" value="MFC4067996.1"/>
    <property type="molecule type" value="Genomic_DNA"/>
</dbReference>
<evidence type="ECO:0000313" key="1">
    <source>
        <dbReference type="EMBL" id="MFC4067996.1"/>
    </source>
</evidence>
<keyword evidence="2" id="KW-1185">Reference proteome</keyword>
<name>A0ABV8IWB9_9ACTN</name>
<dbReference type="Proteomes" id="UP001595867">
    <property type="component" value="Unassembled WGS sequence"/>
</dbReference>
<evidence type="ECO:0000313" key="2">
    <source>
        <dbReference type="Proteomes" id="UP001595867"/>
    </source>
</evidence>
<accession>A0ABV8IWB9</accession>